<evidence type="ECO:0000259" key="1">
    <source>
        <dbReference type="PROSITE" id="PS50141"/>
    </source>
</evidence>
<sequence length="497" mass="54317">MEEVSRKRVEAGGNSKDWGTMVADAVMAKYRSLSKKGKPQGSEATVLAAFLLTPGCRVIALGTGTKCIGGSRMSPTGDLVNDSHAEVIARRALLRFFYFQLEQFCHSEFFTASPADAKDSQGSRKVNNWESIFHFVRDAKDEGYFKLREGFKLHLYISQPPCGDACILPFSGDETSLQVSNSSPPAFLKQTGAKLAKLDARASREEAVAAESEARLLQDRGTCICNQNERERNLNAADEKFRMELQAVGMARRKPGRGDATLSMSCSDKIARWNLLGLQGALLSHLIPQPLYLSSVIVGDCERRVKTLNTGIENAVGSSNSGLSTHPGNGIRDTFQALQRALHKRLLPVADKMPSPYKLNEPTFCTAPDPPRELNPSVNGSTLPTCGYSISWDASNVHEVVLGTTGRRQGTSAKGALSAATRSSLCKRSFANRFASLIPYFPSLSRLSGMSYAQIKVASEQYSRSRDVCLTSVSSALRDWQIKPPQLQEFCLVTQES</sequence>
<dbReference type="EMBL" id="JBHFFA010000002">
    <property type="protein sequence ID" value="KAL2643137.1"/>
    <property type="molecule type" value="Genomic_DNA"/>
</dbReference>
<comment type="caution">
    <text evidence="2">The sequence shown here is derived from an EMBL/GenBank/DDBJ whole genome shotgun (WGS) entry which is preliminary data.</text>
</comment>
<dbReference type="PANTHER" id="PTHR10910">
    <property type="entry name" value="EUKARYOTE SPECIFIC DSRNA BINDING PROTEIN"/>
    <property type="match status" value="1"/>
</dbReference>
<evidence type="ECO:0000313" key="3">
    <source>
        <dbReference type="Proteomes" id="UP001605036"/>
    </source>
</evidence>
<evidence type="ECO:0000313" key="2">
    <source>
        <dbReference type="EMBL" id="KAL2643137.1"/>
    </source>
</evidence>
<dbReference type="Pfam" id="PF02137">
    <property type="entry name" value="A_deamin"/>
    <property type="match status" value="1"/>
</dbReference>
<dbReference type="Proteomes" id="UP001605036">
    <property type="component" value="Unassembled WGS sequence"/>
</dbReference>
<name>A0ABD1Z5T7_9MARC</name>
<dbReference type="AlphaFoldDB" id="A0ABD1Z5T7"/>
<feature type="domain" description="A to I editase" evidence="1">
    <location>
        <begin position="60"/>
        <end position="490"/>
    </location>
</feature>
<dbReference type="PROSITE" id="PS50141">
    <property type="entry name" value="A_DEAMIN_EDITASE"/>
    <property type="match status" value="1"/>
</dbReference>
<dbReference type="InterPro" id="IPR002466">
    <property type="entry name" value="A_deamin"/>
</dbReference>
<gene>
    <name evidence="2" type="ORF">R1flu_010724</name>
</gene>
<accession>A0ABD1Z5T7</accession>
<reference evidence="2 3" key="1">
    <citation type="submission" date="2024-09" db="EMBL/GenBank/DDBJ databases">
        <title>Chromosome-scale assembly of Riccia fluitans.</title>
        <authorList>
            <person name="Paukszto L."/>
            <person name="Sawicki J."/>
            <person name="Karawczyk K."/>
            <person name="Piernik-Szablinska J."/>
            <person name="Szczecinska M."/>
            <person name="Mazdziarz M."/>
        </authorList>
    </citation>
    <scope>NUCLEOTIDE SEQUENCE [LARGE SCALE GENOMIC DNA]</scope>
    <source>
        <strain evidence="2">Rf_01</strain>
        <tissue evidence="2">Aerial parts of the thallus</tissue>
    </source>
</reference>
<protein>
    <recommendedName>
        <fullName evidence="1">A to I editase domain-containing protein</fullName>
    </recommendedName>
</protein>
<organism evidence="2 3">
    <name type="scientific">Riccia fluitans</name>
    <dbReference type="NCBI Taxonomy" id="41844"/>
    <lineage>
        <taxon>Eukaryota</taxon>
        <taxon>Viridiplantae</taxon>
        <taxon>Streptophyta</taxon>
        <taxon>Embryophyta</taxon>
        <taxon>Marchantiophyta</taxon>
        <taxon>Marchantiopsida</taxon>
        <taxon>Marchantiidae</taxon>
        <taxon>Marchantiales</taxon>
        <taxon>Ricciaceae</taxon>
        <taxon>Riccia</taxon>
    </lineage>
</organism>
<keyword evidence="3" id="KW-1185">Reference proteome</keyword>
<proteinExistence type="predicted"/>
<dbReference type="SMART" id="SM00552">
    <property type="entry name" value="ADEAMc"/>
    <property type="match status" value="1"/>
</dbReference>
<dbReference type="PANTHER" id="PTHR10910:SF62">
    <property type="entry name" value="AT07585P-RELATED"/>
    <property type="match status" value="1"/>
</dbReference>